<keyword evidence="2" id="KW-0732">Signal</keyword>
<dbReference type="Proteomes" id="UP000651452">
    <property type="component" value="Unassembled WGS sequence"/>
</dbReference>
<comment type="caution">
    <text evidence="3">The sequence shown here is derived from an EMBL/GenBank/DDBJ whole genome shotgun (WGS) entry which is preliminary data.</text>
</comment>
<feature type="region of interest" description="Disordered" evidence="1">
    <location>
        <begin position="67"/>
        <end position="109"/>
    </location>
</feature>
<protein>
    <submittedName>
        <fullName evidence="3">Uncharacterized protein</fullName>
    </submittedName>
</protein>
<reference evidence="3" key="1">
    <citation type="submission" date="2018-12" db="EMBL/GenBank/DDBJ databases">
        <authorList>
            <person name="Syme R.A."/>
            <person name="Farfan-Caceres L."/>
            <person name="Lichtenzveig J."/>
        </authorList>
    </citation>
    <scope>NUCLEOTIDE SEQUENCE</scope>
    <source>
        <strain evidence="3">Al4</strain>
    </source>
</reference>
<feature type="compositionally biased region" description="Polar residues" evidence="1">
    <location>
        <begin position="68"/>
        <end position="109"/>
    </location>
</feature>
<dbReference type="OrthoDB" id="3924764at2759"/>
<evidence type="ECO:0000256" key="2">
    <source>
        <dbReference type="SAM" id="SignalP"/>
    </source>
</evidence>
<gene>
    <name evidence="3" type="ORF">EKO04_009768</name>
</gene>
<dbReference type="AlphaFoldDB" id="A0A8H7IX01"/>
<feature type="chain" id="PRO_5034022302" evidence="2">
    <location>
        <begin position="18"/>
        <end position="291"/>
    </location>
</feature>
<accession>A0A8H7IX01</accession>
<proteinExistence type="predicted"/>
<sequence length="291" mass="29918">MKVELVVALTMTGVALSGPARRGCGQEKCYDAVNECGMTYGGCWTECGGGVTEIPTFTAPPCSDVGYPTQSSDAGQDNPSSTDSEAVSSITPPPSLTSNVATPSSESAPSTCSPLWLCIDYMAVCGDTSQMYGGCYDTCTSAPPFESPPCTLSSTATETSYATNVATPGPGVAYTEKPASDDISPAIDDNKALVMAEMPNTSEPAPAPEASETPAPDAGEFRVAEAQANEPEPADTNIVEAPAVPEGGTMRGNAILKIMADKDRVPNTANVPCYDAFCKEAQLGPSQVPEA</sequence>
<evidence type="ECO:0000313" key="3">
    <source>
        <dbReference type="EMBL" id="KAF9692417.1"/>
    </source>
</evidence>
<organism evidence="3 4">
    <name type="scientific">Ascochyta lentis</name>
    <dbReference type="NCBI Taxonomy" id="205686"/>
    <lineage>
        <taxon>Eukaryota</taxon>
        <taxon>Fungi</taxon>
        <taxon>Dikarya</taxon>
        <taxon>Ascomycota</taxon>
        <taxon>Pezizomycotina</taxon>
        <taxon>Dothideomycetes</taxon>
        <taxon>Pleosporomycetidae</taxon>
        <taxon>Pleosporales</taxon>
        <taxon>Pleosporineae</taxon>
        <taxon>Didymellaceae</taxon>
        <taxon>Ascochyta</taxon>
    </lineage>
</organism>
<name>A0A8H7IX01_9PLEO</name>
<feature type="signal peptide" evidence="2">
    <location>
        <begin position="1"/>
        <end position="17"/>
    </location>
</feature>
<dbReference type="EMBL" id="RZGK01000018">
    <property type="protein sequence ID" value="KAF9692417.1"/>
    <property type="molecule type" value="Genomic_DNA"/>
</dbReference>
<reference evidence="3" key="2">
    <citation type="submission" date="2020-09" db="EMBL/GenBank/DDBJ databases">
        <title>Reference genome assembly for Australian Ascochyta lentis isolate Al4.</title>
        <authorList>
            <person name="Lee R.C."/>
            <person name="Farfan-Caceres L.M."/>
            <person name="Debler J.W."/>
            <person name="Williams A.H."/>
            <person name="Henares B.M."/>
        </authorList>
    </citation>
    <scope>NUCLEOTIDE SEQUENCE</scope>
    <source>
        <strain evidence="3">Al4</strain>
    </source>
</reference>
<evidence type="ECO:0000313" key="4">
    <source>
        <dbReference type="Proteomes" id="UP000651452"/>
    </source>
</evidence>
<evidence type="ECO:0000256" key="1">
    <source>
        <dbReference type="SAM" id="MobiDB-lite"/>
    </source>
</evidence>
<keyword evidence="4" id="KW-1185">Reference proteome</keyword>